<dbReference type="PANTHER" id="PTHR33710">
    <property type="entry name" value="BNAC02G09200D PROTEIN"/>
    <property type="match status" value="1"/>
</dbReference>
<sequence length="162" mass="18340">MAEFQSCIDNCKLIELSGRGANHTWYNNQDSSPITRKLDRTLINEAWLSAHPQSNALFDTPGGSDHSPILVTTATDIERRKVPFKFYNLFTTHPDYPNLLDNAWSSPSVRGTSMYELCQRLKVVKVGYTELNRKNFSNIQARTAKAHEALIRKQAQILSTPS</sequence>
<dbReference type="Gene3D" id="3.60.10.10">
    <property type="entry name" value="Endonuclease/exonuclease/phosphatase"/>
    <property type="match status" value="1"/>
</dbReference>
<organism evidence="1 2">
    <name type="scientific">Camelina sativa</name>
    <name type="common">False flax</name>
    <name type="synonym">Myagrum sativum</name>
    <dbReference type="NCBI Taxonomy" id="90675"/>
    <lineage>
        <taxon>Eukaryota</taxon>
        <taxon>Viridiplantae</taxon>
        <taxon>Streptophyta</taxon>
        <taxon>Embryophyta</taxon>
        <taxon>Tracheophyta</taxon>
        <taxon>Spermatophyta</taxon>
        <taxon>Magnoliopsida</taxon>
        <taxon>eudicotyledons</taxon>
        <taxon>Gunneridae</taxon>
        <taxon>Pentapetalae</taxon>
        <taxon>rosids</taxon>
        <taxon>malvids</taxon>
        <taxon>Brassicales</taxon>
        <taxon>Brassicaceae</taxon>
        <taxon>Camelineae</taxon>
        <taxon>Camelina</taxon>
    </lineage>
</organism>
<dbReference type="GeneID" id="104709635"/>
<dbReference type="RefSeq" id="XP_010424514.1">
    <property type="nucleotide sequence ID" value="XM_010426212.1"/>
</dbReference>
<proteinExistence type="predicted"/>
<protein>
    <submittedName>
        <fullName evidence="2">Uncharacterized protein LOC104709635</fullName>
    </submittedName>
</protein>
<dbReference type="PANTHER" id="PTHR33710:SF77">
    <property type="entry name" value="DNASE I-LIKE SUPERFAMILY PROTEIN"/>
    <property type="match status" value="1"/>
</dbReference>
<dbReference type="SUPFAM" id="SSF56219">
    <property type="entry name" value="DNase I-like"/>
    <property type="match status" value="1"/>
</dbReference>
<keyword evidence="1" id="KW-1185">Reference proteome</keyword>
<dbReference type="Proteomes" id="UP000694864">
    <property type="component" value="Chromosome 8"/>
</dbReference>
<reference evidence="2" key="2">
    <citation type="submission" date="2025-08" db="UniProtKB">
        <authorList>
            <consortium name="RefSeq"/>
        </authorList>
    </citation>
    <scope>IDENTIFICATION</scope>
    <source>
        <tissue evidence="2">Leaf</tissue>
    </source>
</reference>
<evidence type="ECO:0000313" key="2">
    <source>
        <dbReference type="RefSeq" id="XP_010424514.1"/>
    </source>
</evidence>
<accession>A0ABM0TD28</accession>
<reference evidence="1" key="1">
    <citation type="journal article" date="2014" name="Nat. Commun.">
        <title>The emerging biofuel crop Camelina sativa retains a highly undifferentiated hexaploid genome structure.</title>
        <authorList>
            <person name="Kagale S."/>
            <person name="Koh C."/>
            <person name="Nixon J."/>
            <person name="Bollina V."/>
            <person name="Clarke W.E."/>
            <person name="Tuteja R."/>
            <person name="Spillane C."/>
            <person name="Robinson S.J."/>
            <person name="Links M.G."/>
            <person name="Clarke C."/>
            <person name="Higgins E.E."/>
            <person name="Huebert T."/>
            <person name="Sharpe A.G."/>
            <person name="Parkin I.A."/>
        </authorList>
    </citation>
    <scope>NUCLEOTIDE SEQUENCE [LARGE SCALE GENOMIC DNA]</scope>
    <source>
        <strain evidence="1">cv. DH55</strain>
    </source>
</reference>
<name>A0ABM0TD28_CAMSA</name>
<dbReference type="InterPro" id="IPR036691">
    <property type="entry name" value="Endo/exonu/phosph_ase_sf"/>
</dbReference>
<gene>
    <name evidence="2" type="primary">LOC104709635</name>
</gene>
<evidence type="ECO:0000313" key="1">
    <source>
        <dbReference type="Proteomes" id="UP000694864"/>
    </source>
</evidence>